<dbReference type="FunFam" id="2.130.10.10:FF:000105">
    <property type="entry name" value="Protein HIRA"/>
    <property type="match status" value="1"/>
</dbReference>
<dbReference type="Pfam" id="PF24105">
    <property type="entry name" value="Beta-prop_CAF1B_HIR1"/>
    <property type="match status" value="1"/>
</dbReference>
<dbReference type="Proteomes" id="UP000838412">
    <property type="component" value="Chromosome 1"/>
</dbReference>
<evidence type="ECO:0000313" key="16">
    <source>
        <dbReference type="Proteomes" id="UP000838412"/>
    </source>
</evidence>
<comment type="function">
    <text evidence="11">Required for replication-independent chromatin assembly and for the periodic repression of histone gene transcription during the cell cycle.</text>
</comment>
<feature type="compositionally biased region" description="Polar residues" evidence="12">
    <location>
        <begin position="476"/>
        <end position="487"/>
    </location>
</feature>
<dbReference type="OrthoDB" id="1741719at2759"/>
<evidence type="ECO:0000256" key="2">
    <source>
        <dbReference type="ARBA" id="ARBA00007306"/>
    </source>
</evidence>
<dbReference type="SMART" id="SM00320">
    <property type="entry name" value="WD40"/>
    <property type="match status" value="7"/>
</dbReference>
<dbReference type="Pfam" id="PF07569">
    <property type="entry name" value="Hira"/>
    <property type="match status" value="1"/>
</dbReference>
<evidence type="ECO:0000256" key="9">
    <source>
        <dbReference type="ARBA" id="ARBA00023163"/>
    </source>
</evidence>
<dbReference type="PANTHER" id="PTHR13831">
    <property type="entry name" value="MEMBER OF THE HIR1 FAMILY OF WD-REPEAT PROTEINS"/>
    <property type="match status" value="1"/>
</dbReference>
<dbReference type="GO" id="GO:0006338">
    <property type="term" value="P:chromatin remodeling"/>
    <property type="evidence" value="ECO:0007669"/>
    <property type="project" value="InterPro"/>
</dbReference>
<dbReference type="EMBL" id="OV696686">
    <property type="protein sequence ID" value="CAH1233598.1"/>
    <property type="molecule type" value="Genomic_DNA"/>
</dbReference>
<comment type="subcellular location">
    <subcellularLocation>
        <location evidence="1 11">Nucleus</location>
    </subcellularLocation>
</comment>
<dbReference type="CDD" id="cd00200">
    <property type="entry name" value="WD40"/>
    <property type="match status" value="1"/>
</dbReference>
<keyword evidence="10 11" id="KW-0539">Nucleus</keyword>
<evidence type="ECO:0000256" key="3">
    <source>
        <dbReference type="ARBA" id="ARBA00021597"/>
    </source>
</evidence>
<feature type="region of interest" description="Disordered" evidence="12">
    <location>
        <begin position="542"/>
        <end position="593"/>
    </location>
</feature>
<evidence type="ECO:0000256" key="5">
    <source>
        <dbReference type="ARBA" id="ARBA00022574"/>
    </source>
</evidence>
<evidence type="ECO:0000256" key="12">
    <source>
        <dbReference type="SAM" id="MobiDB-lite"/>
    </source>
</evidence>
<dbReference type="AlphaFoldDB" id="A0A8J9VD62"/>
<protein>
    <recommendedName>
        <fullName evidence="3 11">Protein HIRA</fullName>
    </recommendedName>
</protein>
<dbReference type="InterPro" id="IPR055410">
    <property type="entry name" value="Beta-prop_CAF1B_HIR1"/>
</dbReference>
<feature type="region of interest" description="Disordered" evidence="12">
    <location>
        <begin position="466"/>
        <end position="515"/>
    </location>
</feature>
<evidence type="ECO:0000256" key="4">
    <source>
        <dbReference type="ARBA" id="ARBA00022491"/>
    </source>
</evidence>
<keyword evidence="4 11" id="KW-0678">Repressor</keyword>
<keyword evidence="8 11" id="KW-0805">Transcription regulation</keyword>
<feature type="compositionally biased region" description="Polar residues" evidence="12">
    <location>
        <begin position="504"/>
        <end position="513"/>
    </location>
</feature>
<feature type="region of interest" description="Disordered" evidence="12">
    <location>
        <begin position="413"/>
        <end position="452"/>
    </location>
</feature>
<gene>
    <name evidence="15" type="primary">HIRA</name>
    <name evidence="15" type="ORF">BLAG_LOCUS2307</name>
</gene>
<keyword evidence="5 11" id="KW-0853">WD repeat</keyword>
<feature type="compositionally biased region" description="Polar residues" evidence="12">
    <location>
        <begin position="550"/>
        <end position="559"/>
    </location>
</feature>
<dbReference type="InterPro" id="IPR019015">
    <property type="entry name" value="HIRA_B_motif"/>
</dbReference>
<accession>A0A8J9VD62</accession>
<dbReference type="GO" id="GO:0000417">
    <property type="term" value="C:HIR complex"/>
    <property type="evidence" value="ECO:0007669"/>
    <property type="project" value="TreeGrafter"/>
</dbReference>
<keyword evidence="16" id="KW-1185">Reference proteome</keyword>
<dbReference type="InterPro" id="IPR011494">
    <property type="entry name" value="HIRA-like_C"/>
</dbReference>
<dbReference type="GO" id="GO:0005634">
    <property type="term" value="C:nucleus"/>
    <property type="evidence" value="ECO:0007669"/>
    <property type="project" value="UniProtKB-SubCell"/>
</dbReference>
<dbReference type="GO" id="GO:0031491">
    <property type="term" value="F:nucleosome binding"/>
    <property type="evidence" value="ECO:0007669"/>
    <property type="project" value="TreeGrafter"/>
</dbReference>
<evidence type="ECO:0000256" key="1">
    <source>
        <dbReference type="ARBA" id="ARBA00004123"/>
    </source>
</evidence>
<dbReference type="InterPro" id="IPR036322">
    <property type="entry name" value="WD40_repeat_dom_sf"/>
</dbReference>
<dbReference type="PANTHER" id="PTHR13831:SF0">
    <property type="entry name" value="PROTEIN HIRA"/>
    <property type="match status" value="1"/>
</dbReference>
<dbReference type="Pfam" id="PF09453">
    <property type="entry name" value="HIRA_B"/>
    <property type="match status" value="1"/>
</dbReference>
<reference evidence="15" key="1">
    <citation type="submission" date="2022-01" db="EMBL/GenBank/DDBJ databases">
        <authorList>
            <person name="Braso-Vives M."/>
        </authorList>
    </citation>
    <scope>NUCLEOTIDE SEQUENCE</scope>
</reference>
<dbReference type="InterPro" id="IPR015943">
    <property type="entry name" value="WD40/YVTN_repeat-like_dom_sf"/>
</dbReference>
<dbReference type="GO" id="GO:0000785">
    <property type="term" value="C:chromatin"/>
    <property type="evidence" value="ECO:0007669"/>
    <property type="project" value="TreeGrafter"/>
</dbReference>
<proteinExistence type="inferred from homology"/>
<evidence type="ECO:0000313" key="15">
    <source>
        <dbReference type="EMBL" id="CAH1233598.1"/>
    </source>
</evidence>
<evidence type="ECO:0000259" key="13">
    <source>
        <dbReference type="Pfam" id="PF07569"/>
    </source>
</evidence>
<evidence type="ECO:0000256" key="10">
    <source>
        <dbReference type="ARBA" id="ARBA00023242"/>
    </source>
</evidence>
<dbReference type="GO" id="GO:0006355">
    <property type="term" value="P:regulation of DNA-templated transcription"/>
    <property type="evidence" value="ECO:0007669"/>
    <property type="project" value="InterPro"/>
</dbReference>
<keyword evidence="7 11" id="KW-0156">Chromatin regulator</keyword>
<sequence>MKLLKPSWVTHDGKPIFSIDIHPDGSRFATGGQGEDSGKVAVWNMAPVRSEVDEKNSNIPKLLCQMDNHLACVNCVRWSSDGRYLASGGDDKLIMIWQTGRYFAGPSTVFGTGGKTVNIEQWRCVNTLRAHTGDILDLAWSPQDAWLATCSIDNTIIVWNATKFPEIISTLKGHTGLVKGVTWDPVGKYLATQSDDKSLRVWRTVDWQQEAMVTKPFDECGGTTHVLRLAWSPDGQYIVSAHAMNNSGPTAQIIERQGFKTSMDFVGHRKAVTVVRFNPNIFQKVVNKASGKSQQFSCCAIGSRDRSLSIWLTALKRPLVVVHDMFKNSVMDISWGKSGFELLVCSWDGTAAYVEFTPDELGTPLTQDEMNSLHQRIYGKSMAISTQHSVNNTIIENPAMLKLQQRHNEHREQMDAKKQVNGTPTKIRNPMLTSPTEKPNPKAQQIETRTPDGRRRITPLCIAPQVDFGDIPRPFMSSSLPMSSTGVAQPGLETAGTPRAAEPSQGSPSSQHATVKPLAPSVLTSAPTAIPANIQPMKALDSRFTEKSKATSGTKTSQSKPDRITPITLSTAKPREPDRPILQDSSAPAPTIIAKRKLDSLSQPGTKRMRKDKPVLMAPAAPTQVTPTIPQDVITRSAPHPIMLPSPPAEKNISLQVGGGEESMVLELENNIQTAGVKLAGLKCRRGGTVEWETVLSTRGTLLAGSRKVLCVSCEDRSLCVLSPSGRRLLPGLVLSHPTAILHCNGYHVMAVTTVGNLSVWNVQIAKVVIKNESLLPIMSGDVVIKTSSVTEQGVPVFSLSNGKVFTFSVSLGTWSTLSDVHSSLQQCSDHQTIMSSLNPSSQVKGPLASLQGQGQRSGRQAGRLFRANHNLQQAVTLGHLENQVSAALMLRSSAEHKFWLLTLVRYLVQEGLEAQLREICDDLLGPVTAQGRLPKGSLWEPEVLGVCKRLVLSEVLQEVGSNLRLQRLYTEYQDQLDMVQTPAK</sequence>
<keyword evidence="9 11" id="KW-0804">Transcription</keyword>
<dbReference type="Gene3D" id="2.130.10.10">
    <property type="entry name" value="YVTN repeat-like/Quinoprotein amine dehydrogenase"/>
    <property type="match status" value="2"/>
</dbReference>
<feature type="compositionally biased region" description="Polar residues" evidence="12">
    <location>
        <begin position="420"/>
        <end position="448"/>
    </location>
</feature>
<evidence type="ECO:0000259" key="14">
    <source>
        <dbReference type="Pfam" id="PF24105"/>
    </source>
</evidence>
<name>A0A8J9VD62_BRALA</name>
<evidence type="ECO:0000256" key="7">
    <source>
        <dbReference type="ARBA" id="ARBA00022853"/>
    </source>
</evidence>
<dbReference type="InterPro" id="IPR001680">
    <property type="entry name" value="WD40_rpt"/>
</dbReference>
<evidence type="ECO:0000256" key="8">
    <source>
        <dbReference type="ARBA" id="ARBA00023015"/>
    </source>
</evidence>
<evidence type="ECO:0000256" key="11">
    <source>
        <dbReference type="RuleBase" id="RU364014"/>
    </source>
</evidence>
<evidence type="ECO:0000256" key="6">
    <source>
        <dbReference type="ARBA" id="ARBA00022737"/>
    </source>
</evidence>
<dbReference type="InterPro" id="IPR031120">
    <property type="entry name" value="HIR1-like"/>
</dbReference>
<keyword evidence="6 11" id="KW-0677">Repeat</keyword>
<dbReference type="SUPFAM" id="SSF50978">
    <property type="entry name" value="WD40 repeat-like"/>
    <property type="match status" value="1"/>
</dbReference>
<feature type="domain" description="Protein HIRA-like C-terminal" evidence="13">
    <location>
        <begin position="726"/>
        <end position="924"/>
    </location>
</feature>
<feature type="domain" description="CAF1B/HIR1 beta-propeller" evidence="14">
    <location>
        <begin position="1"/>
        <end position="361"/>
    </location>
</feature>
<comment type="similarity">
    <text evidence="2 11">Belongs to the WD repeat HIR1 family.</text>
</comment>
<organism evidence="15 16">
    <name type="scientific">Branchiostoma lanceolatum</name>
    <name type="common">Common lancelet</name>
    <name type="synonym">Amphioxus lanceolatum</name>
    <dbReference type="NCBI Taxonomy" id="7740"/>
    <lineage>
        <taxon>Eukaryota</taxon>
        <taxon>Metazoa</taxon>
        <taxon>Chordata</taxon>
        <taxon>Cephalochordata</taxon>
        <taxon>Leptocardii</taxon>
        <taxon>Amphioxiformes</taxon>
        <taxon>Branchiostomatidae</taxon>
        <taxon>Branchiostoma</taxon>
    </lineage>
</organism>
<dbReference type="FunFam" id="2.130.10.10:FF:000075">
    <property type="entry name" value="Protein HIRA"/>
    <property type="match status" value="1"/>
</dbReference>
<dbReference type="GO" id="GO:0006351">
    <property type="term" value="P:DNA-templated transcription"/>
    <property type="evidence" value="ECO:0007669"/>
    <property type="project" value="InterPro"/>
</dbReference>